<proteinExistence type="predicted"/>
<accession>A0A5S9MER8</accession>
<evidence type="ECO:0000313" key="1">
    <source>
        <dbReference type="EMBL" id="BBP92010.1"/>
    </source>
</evidence>
<dbReference type="AlphaFoldDB" id="A0A5S9MER8"/>
<name>A0A5S9MER8_BACIA</name>
<sequence>MGNIWGVLYLGGMYLKSFGANDGAVTVSSTRLSYANNILTGKWDHNSIKKTAQACSLCFSISCWQMPQALKKKNKESPNSTELNTDVYVKGGESEKDKTEAFYVEEGTNGLSIQWLNERHEARPEIIAPNGDVLTNLKTSEASFPYEGAFSHHAKSINPFLENGRFDQIQEKRLLICCSYPLIHH</sequence>
<organism evidence="1 2">
    <name type="scientific">Bacillus safensis</name>
    <dbReference type="NCBI Taxonomy" id="561879"/>
    <lineage>
        <taxon>Bacteria</taxon>
        <taxon>Bacillati</taxon>
        <taxon>Bacillota</taxon>
        <taxon>Bacilli</taxon>
        <taxon>Bacillales</taxon>
        <taxon>Bacillaceae</taxon>
        <taxon>Bacillus</taxon>
    </lineage>
</organism>
<protein>
    <submittedName>
        <fullName evidence="1">Uncharacterized protein</fullName>
    </submittedName>
</protein>
<dbReference type="Proteomes" id="UP000464658">
    <property type="component" value="Chromosome"/>
</dbReference>
<evidence type="ECO:0000313" key="2">
    <source>
        <dbReference type="Proteomes" id="UP000464658"/>
    </source>
</evidence>
<reference evidence="1 2" key="1">
    <citation type="submission" date="2019-12" db="EMBL/GenBank/DDBJ databases">
        <title>Full genome sequence of a Bacillus safensis strain isolated from commercially available natto in Indonesia.</title>
        <authorList>
            <person name="Yoshida M."/>
            <person name="Uomi M."/>
            <person name="Waturangi D."/>
            <person name="Ekaputri J.J."/>
            <person name="Setiamarga D.H.E."/>
        </authorList>
    </citation>
    <scope>NUCLEOTIDE SEQUENCE [LARGE SCALE GENOMIC DNA]</scope>
    <source>
        <strain evidence="1 2">IDN1</strain>
    </source>
</reference>
<gene>
    <name evidence="1" type="ORF">BsIDN1_56280</name>
</gene>
<dbReference type="EMBL" id="AP021906">
    <property type="protein sequence ID" value="BBP92010.1"/>
    <property type="molecule type" value="Genomic_DNA"/>
</dbReference>